<comment type="subcellular location">
    <subcellularLocation>
        <location evidence="1">Endomembrane system</location>
        <topology evidence="1">Multi-pass membrane protein</topology>
    </subcellularLocation>
</comment>
<feature type="transmembrane region" description="Helical" evidence="6">
    <location>
        <begin position="122"/>
        <end position="142"/>
    </location>
</feature>
<evidence type="ECO:0000259" key="7">
    <source>
        <dbReference type="PROSITE" id="PS50850"/>
    </source>
</evidence>
<dbReference type="InterPro" id="IPR024671">
    <property type="entry name" value="Atg22-like"/>
</dbReference>
<feature type="transmembrane region" description="Helical" evidence="6">
    <location>
        <begin position="367"/>
        <end position="386"/>
    </location>
</feature>
<dbReference type="InterPro" id="IPR020846">
    <property type="entry name" value="MFS_dom"/>
</dbReference>
<keyword evidence="5 6" id="KW-0472">Membrane</keyword>
<sequence>MAGFFPLFFKSFWAADLSPAESTAVIGTTNSLAGLLIVLLAPFLGAYSDLGKFKKKFLAFFALLGVLSTGYLYFIPQGDWVIAASLYALAVIGFSGGNIFYDSLIASVSKQDQRNKVSSLGFSLGYLGGGLLFVINVLMYLNPAWFGLSSQSEAILWSFVSVAVWWAVFSLPLFMSVEEKSNAEISKGLFETITEAFKAVASTLREIKKHKRVAIFLIAYWLYIDGVDTIVRMAVAYGSDIGLDASSMITALLLTQFVGFPATLVFGIYADKIGFKKILTIGISIYILVTFYAYYMSTALEFYILAGTVGLVQGGVQAISRSFFSTIIPVNKEAQFFGFYNLVGKSAVFLGPVLVSWVALIFGNPRFGILSLLFLLVPGLILLWMVPD</sequence>
<evidence type="ECO:0000256" key="6">
    <source>
        <dbReference type="SAM" id="Phobius"/>
    </source>
</evidence>
<keyword evidence="2" id="KW-0813">Transport</keyword>
<dbReference type="Pfam" id="PF11700">
    <property type="entry name" value="ATG22"/>
    <property type="match status" value="1"/>
</dbReference>
<accession>A0A381QAL1</accession>
<name>A0A381QAL1_9ZZZZ</name>
<dbReference type="SUPFAM" id="SSF103473">
    <property type="entry name" value="MFS general substrate transporter"/>
    <property type="match status" value="1"/>
</dbReference>
<feature type="non-terminal residue" evidence="8">
    <location>
        <position position="388"/>
    </location>
</feature>
<gene>
    <name evidence="8" type="ORF">METZ01_LOCUS28882</name>
</gene>
<dbReference type="GO" id="GO:0012505">
    <property type="term" value="C:endomembrane system"/>
    <property type="evidence" value="ECO:0007669"/>
    <property type="project" value="UniProtKB-SubCell"/>
</dbReference>
<keyword evidence="4 6" id="KW-1133">Transmembrane helix</keyword>
<evidence type="ECO:0000256" key="2">
    <source>
        <dbReference type="ARBA" id="ARBA00022448"/>
    </source>
</evidence>
<feature type="domain" description="Major facilitator superfamily (MFS) profile" evidence="7">
    <location>
        <begin position="212"/>
        <end position="388"/>
    </location>
</feature>
<proteinExistence type="predicted"/>
<reference evidence="8" key="1">
    <citation type="submission" date="2018-05" db="EMBL/GenBank/DDBJ databases">
        <authorList>
            <person name="Lanie J.A."/>
            <person name="Ng W.-L."/>
            <person name="Kazmierczak K.M."/>
            <person name="Andrzejewski T.M."/>
            <person name="Davidsen T.M."/>
            <person name="Wayne K.J."/>
            <person name="Tettelin H."/>
            <person name="Glass J.I."/>
            <person name="Rusch D."/>
            <person name="Podicherti R."/>
            <person name="Tsui H.-C.T."/>
            <person name="Winkler M.E."/>
        </authorList>
    </citation>
    <scope>NUCLEOTIDE SEQUENCE</scope>
</reference>
<feature type="transmembrane region" description="Helical" evidence="6">
    <location>
        <begin position="80"/>
        <end position="101"/>
    </location>
</feature>
<dbReference type="AlphaFoldDB" id="A0A381QAL1"/>
<evidence type="ECO:0000313" key="8">
    <source>
        <dbReference type="EMBL" id="SUZ76028.1"/>
    </source>
</evidence>
<feature type="transmembrane region" description="Helical" evidence="6">
    <location>
        <begin position="154"/>
        <end position="177"/>
    </location>
</feature>
<organism evidence="8">
    <name type="scientific">marine metagenome</name>
    <dbReference type="NCBI Taxonomy" id="408172"/>
    <lineage>
        <taxon>unclassified sequences</taxon>
        <taxon>metagenomes</taxon>
        <taxon>ecological metagenomes</taxon>
    </lineage>
</organism>
<feature type="transmembrane region" description="Helical" evidence="6">
    <location>
        <begin position="247"/>
        <end position="266"/>
    </location>
</feature>
<evidence type="ECO:0000256" key="1">
    <source>
        <dbReference type="ARBA" id="ARBA00004127"/>
    </source>
</evidence>
<dbReference type="EMBL" id="UINC01001262">
    <property type="protein sequence ID" value="SUZ76028.1"/>
    <property type="molecule type" value="Genomic_DNA"/>
</dbReference>
<feature type="transmembrane region" description="Helical" evidence="6">
    <location>
        <begin position="213"/>
        <end position="235"/>
    </location>
</feature>
<feature type="non-terminal residue" evidence="8">
    <location>
        <position position="1"/>
    </location>
</feature>
<feature type="transmembrane region" description="Helical" evidence="6">
    <location>
        <begin position="57"/>
        <end position="74"/>
    </location>
</feature>
<evidence type="ECO:0000256" key="3">
    <source>
        <dbReference type="ARBA" id="ARBA00022692"/>
    </source>
</evidence>
<evidence type="ECO:0000256" key="5">
    <source>
        <dbReference type="ARBA" id="ARBA00023136"/>
    </source>
</evidence>
<dbReference type="InterPro" id="IPR050495">
    <property type="entry name" value="ATG22/LtaA_families"/>
</dbReference>
<evidence type="ECO:0000256" key="4">
    <source>
        <dbReference type="ARBA" id="ARBA00022989"/>
    </source>
</evidence>
<dbReference type="InterPro" id="IPR036259">
    <property type="entry name" value="MFS_trans_sf"/>
</dbReference>
<dbReference type="PROSITE" id="PS50850">
    <property type="entry name" value="MFS"/>
    <property type="match status" value="1"/>
</dbReference>
<feature type="transmembrane region" description="Helical" evidence="6">
    <location>
        <begin position="336"/>
        <end position="361"/>
    </location>
</feature>
<dbReference type="GO" id="GO:0022857">
    <property type="term" value="F:transmembrane transporter activity"/>
    <property type="evidence" value="ECO:0007669"/>
    <property type="project" value="InterPro"/>
</dbReference>
<feature type="transmembrane region" description="Helical" evidence="6">
    <location>
        <begin position="24"/>
        <end position="45"/>
    </location>
</feature>
<dbReference type="PANTHER" id="PTHR23519:SF1">
    <property type="entry name" value="AUTOPHAGY-RELATED PROTEIN 22"/>
    <property type="match status" value="1"/>
</dbReference>
<dbReference type="Gene3D" id="1.20.1250.20">
    <property type="entry name" value="MFS general substrate transporter like domains"/>
    <property type="match status" value="2"/>
</dbReference>
<keyword evidence="3 6" id="KW-0812">Transmembrane</keyword>
<dbReference type="PANTHER" id="PTHR23519">
    <property type="entry name" value="AUTOPHAGY-RELATED PROTEIN 22"/>
    <property type="match status" value="1"/>
</dbReference>
<protein>
    <recommendedName>
        <fullName evidence="7">Major facilitator superfamily (MFS) profile domain-containing protein</fullName>
    </recommendedName>
</protein>
<feature type="transmembrane region" description="Helical" evidence="6">
    <location>
        <begin position="278"/>
        <end position="296"/>
    </location>
</feature>